<keyword evidence="3" id="KW-1185">Reference proteome</keyword>
<name>A0ABC8RFW0_9AQUA</name>
<gene>
    <name evidence="2" type="ORF">ILEXP_LOCUS11590</name>
</gene>
<protein>
    <recommendedName>
        <fullName evidence="4">Secreted protein</fullName>
    </recommendedName>
</protein>
<feature type="signal peptide" evidence="1">
    <location>
        <begin position="1"/>
        <end position="20"/>
    </location>
</feature>
<feature type="chain" id="PRO_5044804037" description="Secreted protein" evidence="1">
    <location>
        <begin position="21"/>
        <end position="106"/>
    </location>
</feature>
<organism evidence="2 3">
    <name type="scientific">Ilex paraguariensis</name>
    <name type="common">yerba mate</name>
    <dbReference type="NCBI Taxonomy" id="185542"/>
    <lineage>
        <taxon>Eukaryota</taxon>
        <taxon>Viridiplantae</taxon>
        <taxon>Streptophyta</taxon>
        <taxon>Embryophyta</taxon>
        <taxon>Tracheophyta</taxon>
        <taxon>Spermatophyta</taxon>
        <taxon>Magnoliopsida</taxon>
        <taxon>eudicotyledons</taxon>
        <taxon>Gunneridae</taxon>
        <taxon>Pentapetalae</taxon>
        <taxon>asterids</taxon>
        <taxon>campanulids</taxon>
        <taxon>Aquifoliales</taxon>
        <taxon>Aquifoliaceae</taxon>
        <taxon>Ilex</taxon>
    </lineage>
</organism>
<sequence length="106" mass="12275">MPNWMVKKATSHFVFWCVTCYDICIRMKSCGERHKGCRFALIGCFASSFGCNAQFRDFFQFDENCFLPKESCSVGFELRWPRIDFCCSVSNICSVRPENNLCDLGH</sequence>
<keyword evidence="1" id="KW-0732">Signal</keyword>
<dbReference type="AlphaFoldDB" id="A0ABC8RFW0"/>
<dbReference type="Proteomes" id="UP001642360">
    <property type="component" value="Unassembled WGS sequence"/>
</dbReference>
<evidence type="ECO:0000313" key="3">
    <source>
        <dbReference type="Proteomes" id="UP001642360"/>
    </source>
</evidence>
<dbReference type="EMBL" id="CAUOFW020001343">
    <property type="protein sequence ID" value="CAK9143854.1"/>
    <property type="molecule type" value="Genomic_DNA"/>
</dbReference>
<reference evidence="2 3" key="1">
    <citation type="submission" date="2024-02" db="EMBL/GenBank/DDBJ databases">
        <authorList>
            <person name="Vignale AGUSTIN F."/>
            <person name="Sosa J E."/>
            <person name="Modenutti C."/>
        </authorList>
    </citation>
    <scope>NUCLEOTIDE SEQUENCE [LARGE SCALE GENOMIC DNA]</scope>
</reference>
<accession>A0ABC8RFW0</accession>
<proteinExistence type="predicted"/>
<evidence type="ECO:0000256" key="1">
    <source>
        <dbReference type="SAM" id="SignalP"/>
    </source>
</evidence>
<evidence type="ECO:0000313" key="2">
    <source>
        <dbReference type="EMBL" id="CAK9143854.1"/>
    </source>
</evidence>
<comment type="caution">
    <text evidence="2">The sequence shown here is derived from an EMBL/GenBank/DDBJ whole genome shotgun (WGS) entry which is preliminary data.</text>
</comment>
<evidence type="ECO:0008006" key="4">
    <source>
        <dbReference type="Google" id="ProtNLM"/>
    </source>
</evidence>